<comment type="caution">
    <text evidence="1">The sequence shown here is derived from an EMBL/GenBank/DDBJ whole genome shotgun (WGS) entry which is preliminary data.</text>
</comment>
<protein>
    <submittedName>
        <fullName evidence="1">DUF2192 domain-containing protein</fullName>
    </submittedName>
</protein>
<dbReference type="AlphaFoldDB" id="A0A6A9QKV5"/>
<dbReference type="EMBL" id="WGGD01000005">
    <property type="protein sequence ID" value="MUN28759.1"/>
    <property type="molecule type" value="Genomic_DNA"/>
</dbReference>
<dbReference type="Proteomes" id="UP000470772">
    <property type="component" value="Unassembled WGS sequence"/>
</dbReference>
<keyword evidence="2" id="KW-1185">Reference proteome</keyword>
<evidence type="ECO:0000313" key="1">
    <source>
        <dbReference type="EMBL" id="MUN28759.1"/>
    </source>
</evidence>
<sequence length="236" mass="27248">MVKDIYKPKVKALTDIWSIIMQKPDSYNREKAKILLEEKYKKEGILPFRGFNANDVYEKELSSLYVIGKYGLGLDEEAESLFSRVFYVEENYEKIETIIRHGNPKEAFEAAERSKDSLARSLRLLFTMVVFSLAEEDILLNDLRTLFNSDTDEIKHTAKSFSRFYTAFRLAEGIAEGTIRDKYTFIASKKAISIKIGIDYPLPREDYVALISSNVFDVKDKVINRVLGVKVPQRNF</sequence>
<name>A0A6A9QKV5_SULME</name>
<organism evidence="1 2">
    <name type="scientific">Sulfuracidifex metallicus DSM 6482 = JCM 9184</name>
    <dbReference type="NCBI Taxonomy" id="523847"/>
    <lineage>
        <taxon>Archaea</taxon>
        <taxon>Thermoproteota</taxon>
        <taxon>Thermoprotei</taxon>
        <taxon>Sulfolobales</taxon>
        <taxon>Sulfolobaceae</taxon>
        <taxon>Sulfuracidifex</taxon>
    </lineage>
</organism>
<reference evidence="1 2" key="1">
    <citation type="submission" date="2019-10" db="EMBL/GenBank/DDBJ databases">
        <title>Sequencing and Assembly of Multiple Reported Metal-Biooxidizing Members of the Extremely Thermoacidophilic Archaeal Family Sulfolobaceae.</title>
        <authorList>
            <person name="Counts J.A."/>
            <person name="Kelly R.M."/>
        </authorList>
    </citation>
    <scope>NUCLEOTIDE SEQUENCE [LARGE SCALE GENOMIC DNA]</scope>
    <source>
        <strain evidence="1 2">DSM 6482</strain>
    </source>
</reference>
<proteinExistence type="predicted"/>
<dbReference type="Pfam" id="PF09958">
    <property type="entry name" value="DUF2192"/>
    <property type="match status" value="1"/>
</dbReference>
<gene>
    <name evidence="1" type="ORF">GC250_04735</name>
</gene>
<accession>A0A6A9QKV5</accession>
<dbReference type="RefSeq" id="WP_156016423.1">
    <property type="nucleotide sequence ID" value="NZ_WGGD01000005.1"/>
</dbReference>
<evidence type="ECO:0000313" key="2">
    <source>
        <dbReference type="Proteomes" id="UP000470772"/>
    </source>
</evidence>
<dbReference type="InterPro" id="IPR018693">
    <property type="entry name" value="DUF2192"/>
</dbReference>